<dbReference type="PANTHER" id="PTHR44858">
    <property type="entry name" value="TETRATRICOPEPTIDE REPEAT PROTEIN 6"/>
    <property type="match status" value="1"/>
</dbReference>
<keyword evidence="5" id="KW-0472">Membrane</keyword>
<dbReference type="GO" id="GO:0003677">
    <property type="term" value="F:DNA binding"/>
    <property type="evidence" value="ECO:0007669"/>
    <property type="project" value="UniProtKB-UniRule"/>
</dbReference>
<evidence type="ECO:0000256" key="3">
    <source>
        <dbReference type="ARBA" id="ARBA00023125"/>
    </source>
</evidence>
<feature type="transmembrane region" description="Helical" evidence="5">
    <location>
        <begin position="136"/>
        <end position="155"/>
    </location>
</feature>
<keyword evidence="2" id="KW-0802">TPR repeat</keyword>
<dbReference type="HOGENOM" id="CLU_019981_4_0_6"/>
<dbReference type="eggNOG" id="COG3710">
    <property type="taxonomic scope" value="Bacteria"/>
</dbReference>
<sequence length="630" mass="69953">MIYQVADFQIDTENFVIVKHGEPLAVEPKVFDLIVYLIDHRDRLVTRDELFKEIWAAREVSDTTLSNHIKAARKLLDDNGEMQRVITTLRGRGYRFAATVTQLKNTPTSEQASANSNSTLKQPEALLKYLFSKTSVVIFFTLLLGLIFITFYRGAAETNNQNSQPYILVLPFGISSDDDKKWQPFTEQITREMITKFGHLPELRVVPSSSAFVFKNDKSFTNIRTKIPSVTHVLDATVNVSSQGNIKVSATLFSLETGALIWDQAFLGQVNDRNFFSIQSEIASGAASSLSVAISPKMEEALYALPTNNVAAYELYVEGQQQMNLLSHEPLRKSIELFSGAIALDPSFEAAYVARANAYRLIMSYFDTPSEVLPMVVSSVQGALAVSSNNADALSSLGLAYVFAWRWNDAWKVLNAAKSQNSELVLTELGFALYYAGLGDVEGVKRALRQADKLDPLNVELADWGHWALAMVGDFDAAVAWARVKIKQHPRVSVLYSGASVSLSLMGEHEEAIAFAQKGVALAPQYPFALIALSQAYGYAGDKHKIAPLLKQAETLNAFMCPYETAISYIILDEFDRAFELLNSAISSRSNCLVFSRFDSRLSPIRQDERFEALLNQVGLDDVSIASYQR</sequence>
<keyword evidence="3 4" id="KW-0238">DNA-binding</keyword>
<dbReference type="AlphaFoldDB" id="F5ZCH6"/>
<dbReference type="Proteomes" id="UP000000683">
    <property type="component" value="Chromosome"/>
</dbReference>
<evidence type="ECO:0000256" key="4">
    <source>
        <dbReference type="PROSITE-ProRule" id="PRU01091"/>
    </source>
</evidence>
<keyword evidence="5" id="KW-1133">Transmembrane helix</keyword>
<dbReference type="Gene3D" id="1.25.40.10">
    <property type="entry name" value="Tetratricopeptide repeat domain"/>
    <property type="match status" value="2"/>
</dbReference>
<dbReference type="GO" id="GO:0006355">
    <property type="term" value="P:regulation of DNA-templated transcription"/>
    <property type="evidence" value="ECO:0007669"/>
    <property type="project" value="InterPro"/>
</dbReference>
<organism evidence="7 8">
    <name type="scientific">Alteromonas naphthalenivorans</name>
    <dbReference type="NCBI Taxonomy" id="715451"/>
    <lineage>
        <taxon>Bacteria</taxon>
        <taxon>Pseudomonadati</taxon>
        <taxon>Pseudomonadota</taxon>
        <taxon>Gammaproteobacteria</taxon>
        <taxon>Alteromonadales</taxon>
        <taxon>Alteromonadaceae</taxon>
        <taxon>Alteromonas/Salinimonas group</taxon>
        <taxon>Alteromonas</taxon>
    </lineage>
</organism>
<evidence type="ECO:0000313" key="8">
    <source>
        <dbReference type="Proteomes" id="UP000000683"/>
    </source>
</evidence>
<dbReference type="InterPro" id="IPR016032">
    <property type="entry name" value="Sig_transdc_resp-reg_C-effctor"/>
</dbReference>
<dbReference type="SUPFAM" id="SSF48452">
    <property type="entry name" value="TPR-like"/>
    <property type="match status" value="1"/>
</dbReference>
<dbReference type="RefSeq" id="WP_013783510.1">
    <property type="nucleotide sequence ID" value="NC_015554.1"/>
</dbReference>
<name>F5ZCH6_ALTNA</name>
<feature type="domain" description="OmpR/PhoB-type" evidence="6">
    <location>
        <begin position="1"/>
        <end position="98"/>
    </location>
</feature>
<dbReference type="eggNOG" id="COG5616">
    <property type="taxonomic scope" value="Bacteria"/>
</dbReference>
<keyword evidence="1" id="KW-0677">Repeat</keyword>
<dbReference type="Pfam" id="PF00486">
    <property type="entry name" value="Trans_reg_C"/>
    <property type="match status" value="1"/>
</dbReference>
<gene>
    <name evidence="7" type="ordered locus">ambt_05105</name>
</gene>
<reference evidence="7 8" key="1">
    <citation type="journal article" date="2011" name="J. Bacteriol.">
        <title>Complete genome sequence of the polycyclic aromatic hydrocarbon-degrading bacterium Alteromonas sp. strain SN2.</title>
        <authorList>
            <person name="Jin H.M."/>
            <person name="Jeong H."/>
            <person name="Moon E.J."/>
            <person name="Math R.K."/>
            <person name="Lee K."/>
            <person name="Kim H.J."/>
            <person name="Jeon C.O."/>
            <person name="Oh T.K."/>
            <person name="Kim J.F."/>
        </authorList>
    </citation>
    <scope>NUCLEOTIDE SEQUENCE [LARGE SCALE GENOMIC DNA]</scope>
    <source>
        <strain evidence="8">JCM 17741 / KACC 18427 / KCTC 11700BP / SN2</strain>
    </source>
</reference>
<dbReference type="SUPFAM" id="SSF46894">
    <property type="entry name" value="C-terminal effector domain of the bipartite response regulators"/>
    <property type="match status" value="1"/>
</dbReference>
<dbReference type="PROSITE" id="PS51755">
    <property type="entry name" value="OMPR_PHOB"/>
    <property type="match status" value="1"/>
</dbReference>
<dbReference type="Gene3D" id="1.10.10.10">
    <property type="entry name" value="Winged helix-like DNA-binding domain superfamily/Winged helix DNA-binding domain"/>
    <property type="match status" value="1"/>
</dbReference>
<dbReference type="InterPro" id="IPR036388">
    <property type="entry name" value="WH-like_DNA-bd_sf"/>
</dbReference>
<dbReference type="CDD" id="cd00383">
    <property type="entry name" value="trans_reg_C"/>
    <property type="match status" value="1"/>
</dbReference>
<accession>F5ZCH6</accession>
<feature type="DNA-binding region" description="OmpR/PhoB-type" evidence="4">
    <location>
        <begin position="1"/>
        <end position="98"/>
    </location>
</feature>
<evidence type="ECO:0000259" key="6">
    <source>
        <dbReference type="PROSITE" id="PS51755"/>
    </source>
</evidence>
<dbReference type="KEGG" id="alt:ambt_05105"/>
<evidence type="ECO:0000256" key="2">
    <source>
        <dbReference type="ARBA" id="ARBA00022803"/>
    </source>
</evidence>
<dbReference type="eggNOG" id="COG0457">
    <property type="taxonomic scope" value="Bacteria"/>
</dbReference>
<dbReference type="InterPro" id="IPR011990">
    <property type="entry name" value="TPR-like_helical_dom_sf"/>
</dbReference>
<evidence type="ECO:0000313" key="7">
    <source>
        <dbReference type="EMBL" id="AEF02569.1"/>
    </source>
</evidence>
<dbReference type="SMART" id="SM00862">
    <property type="entry name" value="Trans_reg_C"/>
    <property type="match status" value="1"/>
</dbReference>
<protein>
    <submittedName>
        <fullName evidence="7">Transcriptional regulator, CadC</fullName>
    </submittedName>
</protein>
<evidence type="ECO:0000256" key="5">
    <source>
        <dbReference type="SAM" id="Phobius"/>
    </source>
</evidence>
<evidence type="ECO:0000256" key="1">
    <source>
        <dbReference type="ARBA" id="ARBA00022737"/>
    </source>
</evidence>
<keyword evidence="8" id="KW-1185">Reference proteome</keyword>
<proteinExistence type="predicted"/>
<dbReference type="EMBL" id="CP002339">
    <property type="protein sequence ID" value="AEF02569.1"/>
    <property type="molecule type" value="Genomic_DNA"/>
</dbReference>
<keyword evidence="5" id="KW-0812">Transmembrane</keyword>
<dbReference type="GO" id="GO:0000160">
    <property type="term" value="P:phosphorelay signal transduction system"/>
    <property type="evidence" value="ECO:0007669"/>
    <property type="project" value="InterPro"/>
</dbReference>
<dbReference type="PANTHER" id="PTHR44858:SF1">
    <property type="entry name" value="UDP-N-ACETYLGLUCOSAMINE--PEPTIDE N-ACETYLGLUCOSAMINYLTRANSFERASE SPINDLY-RELATED"/>
    <property type="match status" value="1"/>
</dbReference>
<dbReference type="OrthoDB" id="9180348at2"/>
<dbReference type="InterPro" id="IPR001867">
    <property type="entry name" value="OmpR/PhoB-type_DNA-bd"/>
</dbReference>
<dbReference type="InterPro" id="IPR050498">
    <property type="entry name" value="Ycf3"/>
</dbReference>